<evidence type="ECO:0000313" key="2">
    <source>
        <dbReference type="EMBL" id="RZT87476.1"/>
    </source>
</evidence>
<evidence type="ECO:0000256" key="1">
    <source>
        <dbReference type="SAM" id="MobiDB-lite"/>
    </source>
</evidence>
<feature type="region of interest" description="Disordered" evidence="1">
    <location>
        <begin position="1"/>
        <end position="42"/>
    </location>
</feature>
<gene>
    <name evidence="2" type="ORF">EV383_4401</name>
</gene>
<dbReference type="EMBL" id="SHKL01000001">
    <property type="protein sequence ID" value="RZT87476.1"/>
    <property type="molecule type" value="Genomic_DNA"/>
</dbReference>
<comment type="caution">
    <text evidence="2">The sequence shown here is derived from an EMBL/GenBank/DDBJ whole genome shotgun (WGS) entry which is preliminary data.</text>
</comment>
<sequence length="42" mass="4209">MPAKKTSGGRPKSLGKKSGAKAGTPEAARGSAAGGRKSRRKK</sequence>
<protein>
    <submittedName>
        <fullName evidence="2">Uncharacterized protein</fullName>
    </submittedName>
</protein>
<feature type="compositionally biased region" description="Low complexity" evidence="1">
    <location>
        <begin position="20"/>
        <end position="35"/>
    </location>
</feature>
<dbReference type="AlphaFoldDB" id="A0A4Q7UZP8"/>
<accession>A0A4Q7UZP8</accession>
<reference evidence="2 3" key="1">
    <citation type="submission" date="2019-02" db="EMBL/GenBank/DDBJ databases">
        <title>Sequencing the genomes of 1000 actinobacteria strains.</title>
        <authorList>
            <person name="Klenk H.-P."/>
        </authorList>
    </citation>
    <scope>NUCLEOTIDE SEQUENCE [LARGE SCALE GENOMIC DNA]</scope>
    <source>
        <strain evidence="2 3">DSM 45779</strain>
    </source>
</reference>
<name>A0A4Q7UZP8_PSEST</name>
<proteinExistence type="predicted"/>
<evidence type="ECO:0000313" key="3">
    <source>
        <dbReference type="Proteomes" id="UP000291591"/>
    </source>
</evidence>
<dbReference type="Proteomes" id="UP000291591">
    <property type="component" value="Unassembled WGS sequence"/>
</dbReference>
<keyword evidence="3" id="KW-1185">Reference proteome</keyword>
<organism evidence="2 3">
    <name type="scientific">Pseudonocardia sediminis</name>
    <dbReference type="NCBI Taxonomy" id="1397368"/>
    <lineage>
        <taxon>Bacteria</taxon>
        <taxon>Bacillati</taxon>
        <taxon>Actinomycetota</taxon>
        <taxon>Actinomycetes</taxon>
        <taxon>Pseudonocardiales</taxon>
        <taxon>Pseudonocardiaceae</taxon>
        <taxon>Pseudonocardia</taxon>
    </lineage>
</organism>